<protein>
    <submittedName>
        <fullName evidence="4">TetR/AcrR family transcriptional regulator</fullName>
    </submittedName>
</protein>
<dbReference type="Gene3D" id="1.10.10.60">
    <property type="entry name" value="Homeodomain-like"/>
    <property type="match status" value="1"/>
</dbReference>
<evidence type="ECO:0000259" key="3">
    <source>
        <dbReference type="PROSITE" id="PS50977"/>
    </source>
</evidence>
<keyword evidence="5" id="KW-1185">Reference proteome</keyword>
<dbReference type="InterPro" id="IPR050109">
    <property type="entry name" value="HTH-type_TetR-like_transc_reg"/>
</dbReference>
<proteinExistence type="predicted"/>
<accession>A0ABT1M5M2</accession>
<dbReference type="PROSITE" id="PS50977">
    <property type="entry name" value="HTH_TETR_2"/>
    <property type="match status" value="1"/>
</dbReference>
<keyword evidence="1 2" id="KW-0238">DNA-binding</keyword>
<organism evidence="4 5">
    <name type="scientific">Mycolicibacterium arenosum</name>
    <dbReference type="NCBI Taxonomy" id="2952157"/>
    <lineage>
        <taxon>Bacteria</taxon>
        <taxon>Bacillati</taxon>
        <taxon>Actinomycetota</taxon>
        <taxon>Actinomycetes</taxon>
        <taxon>Mycobacteriales</taxon>
        <taxon>Mycobacteriaceae</taxon>
        <taxon>Mycolicibacterium</taxon>
    </lineage>
</organism>
<dbReference type="InterPro" id="IPR009057">
    <property type="entry name" value="Homeodomain-like_sf"/>
</dbReference>
<evidence type="ECO:0000313" key="4">
    <source>
        <dbReference type="EMBL" id="MCP9274466.1"/>
    </source>
</evidence>
<dbReference type="InterPro" id="IPR036271">
    <property type="entry name" value="Tet_transcr_reg_TetR-rel_C_sf"/>
</dbReference>
<dbReference type="PANTHER" id="PTHR30055">
    <property type="entry name" value="HTH-TYPE TRANSCRIPTIONAL REGULATOR RUTR"/>
    <property type="match status" value="1"/>
</dbReference>
<name>A0ABT1M5M2_9MYCO</name>
<evidence type="ECO:0000256" key="1">
    <source>
        <dbReference type="ARBA" id="ARBA00023125"/>
    </source>
</evidence>
<feature type="domain" description="HTH tetR-type" evidence="3">
    <location>
        <begin position="14"/>
        <end position="74"/>
    </location>
</feature>
<sequence>MRSQTDRRPPQRSDDRREAILGALDSWLQESSLEAINIAEISKQAGVTRSAFYFYFENKGAAVAALMERMVDETFAVNELFTTGSENPRVRIRTMLTGLFAMWDRHQHLFKAMLEVRGSSPSVREIWDTARESFVDSIADMIRSERAGGSAPPGVDADVLATVLLEFNGQLLERLTLGGPLTPEQLMDGATAVWLGSVYGITDVTNRGQEAS</sequence>
<dbReference type="Gene3D" id="1.10.357.10">
    <property type="entry name" value="Tetracycline Repressor, domain 2"/>
    <property type="match status" value="1"/>
</dbReference>
<dbReference type="Pfam" id="PF00440">
    <property type="entry name" value="TetR_N"/>
    <property type="match status" value="1"/>
</dbReference>
<evidence type="ECO:0000313" key="5">
    <source>
        <dbReference type="Proteomes" id="UP001651690"/>
    </source>
</evidence>
<reference evidence="4 5" key="1">
    <citation type="submission" date="2022-06" db="EMBL/GenBank/DDBJ databases">
        <title>Mycolicibacterium sp. CAU 1645 isolated from seawater.</title>
        <authorList>
            <person name="Kim W."/>
        </authorList>
    </citation>
    <scope>NUCLEOTIDE SEQUENCE [LARGE SCALE GENOMIC DNA]</scope>
    <source>
        <strain evidence="4 5">CAU 1645</strain>
    </source>
</reference>
<dbReference type="InterPro" id="IPR049397">
    <property type="entry name" value="EthR_C"/>
</dbReference>
<gene>
    <name evidence="4" type="ORF">NM203_19935</name>
</gene>
<dbReference type="SUPFAM" id="SSF48498">
    <property type="entry name" value="Tetracyclin repressor-like, C-terminal domain"/>
    <property type="match status" value="1"/>
</dbReference>
<feature type="DNA-binding region" description="H-T-H motif" evidence="2">
    <location>
        <begin position="37"/>
        <end position="56"/>
    </location>
</feature>
<dbReference type="PANTHER" id="PTHR30055:SF184">
    <property type="entry name" value="HTH-TYPE TRANSCRIPTIONAL REGULATOR ETHR"/>
    <property type="match status" value="1"/>
</dbReference>
<dbReference type="EMBL" id="JANDBD010000008">
    <property type="protein sequence ID" value="MCP9274466.1"/>
    <property type="molecule type" value="Genomic_DNA"/>
</dbReference>
<comment type="caution">
    <text evidence="4">The sequence shown here is derived from an EMBL/GenBank/DDBJ whole genome shotgun (WGS) entry which is preliminary data.</text>
</comment>
<dbReference type="SUPFAM" id="SSF46689">
    <property type="entry name" value="Homeodomain-like"/>
    <property type="match status" value="1"/>
</dbReference>
<dbReference type="InterPro" id="IPR001647">
    <property type="entry name" value="HTH_TetR"/>
</dbReference>
<dbReference type="Proteomes" id="UP001651690">
    <property type="component" value="Unassembled WGS sequence"/>
</dbReference>
<dbReference type="Pfam" id="PF21313">
    <property type="entry name" value="EthR_C"/>
    <property type="match status" value="1"/>
</dbReference>
<dbReference type="RefSeq" id="WP_255062022.1">
    <property type="nucleotide sequence ID" value="NZ_JANDBD010000008.1"/>
</dbReference>
<evidence type="ECO:0000256" key="2">
    <source>
        <dbReference type="PROSITE-ProRule" id="PRU00335"/>
    </source>
</evidence>